<gene>
    <name evidence="4" type="ORF">A2Y85_03805</name>
</gene>
<proteinExistence type="predicted"/>
<keyword evidence="1" id="KW-0808">Transferase</keyword>
<dbReference type="InterPro" id="IPR041071">
    <property type="entry name" value="DAHP_snth_FXD"/>
</dbReference>
<evidence type="ECO:0000259" key="3">
    <source>
        <dbReference type="Pfam" id="PF18152"/>
    </source>
</evidence>
<dbReference type="InterPro" id="IPR052899">
    <property type="entry name" value="Class-I_DAHP_synthase"/>
</dbReference>
<dbReference type="InterPro" id="IPR013785">
    <property type="entry name" value="Aldolase_TIM"/>
</dbReference>
<dbReference type="SUPFAM" id="SSF51569">
    <property type="entry name" value="Aldolase"/>
    <property type="match status" value="1"/>
</dbReference>
<dbReference type="InterPro" id="IPR006268">
    <property type="entry name" value="DAHP_syn_2"/>
</dbReference>
<dbReference type="NCBIfam" id="TIGR01361">
    <property type="entry name" value="DAHP_synth_Bsub"/>
    <property type="match status" value="1"/>
</dbReference>
<evidence type="ECO:0000313" key="4">
    <source>
        <dbReference type="EMBL" id="OGC39037.1"/>
    </source>
</evidence>
<dbReference type="GO" id="GO:0016740">
    <property type="term" value="F:transferase activity"/>
    <property type="evidence" value="ECO:0007669"/>
    <property type="project" value="UniProtKB-KW"/>
</dbReference>
<feature type="domain" description="DAHP synthase ferredoxin-like" evidence="3">
    <location>
        <begin position="1"/>
        <end position="67"/>
    </location>
</feature>
<feature type="domain" description="DAHP synthetase I/KDSA" evidence="2">
    <location>
        <begin position="83"/>
        <end position="328"/>
    </location>
</feature>
<dbReference type="GO" id="GO:0016832">
    <property type="term" value="F:aldehyde-lyase activity"/>
    <property type="evidence" value="ECO:0007669"/>
    <property type="project" value="InterPro"/>
</dbReference>
<dbReference type="Pfam" id="PF18152">
    <property type="entry name" value="DAHP_snth_FXD"/>
    <property type="match status" value="1"/>
</dbReference>
<sequence length="346" mass="37887">MLVVMHKNASPDEVAKVCALIKEMGLTAHSIPGALRVAIGITGNKEMVDTNRIASMNGVLDIIHVTQPYKLTNREMKAEDTVVSIKEARFGGGNLTVIAGPCAVENEEPYMDVARSVKKYGASMLRGGAFKPRTSPYTFQGLGEEGLKIMAKARAETGLPIVSEAVDTDTFDIVEEYVDMIQIGARNMQNYSLLRRAGRSKKPVLLKRGMSSTIKEFLLAAEYIMSEGNYHIVLCERGIRTFSDYTRFTLDISSIPELKKLTHLPVIADPSHASGKRDMVIPLSRASIAAGADGLIVEVHTDPEQALSDGAQSLTVPMFERMMQEITFITQTIKEHNGKIDKGGDR</sequence>
<dbReference type="NCBIfam" id="NF006421">
    <property type="entry name" value="PRK08673.1"/>
    <property type="match status" value="1"/>
</dbReference>
<evidence type="ECO:0000313" key="5">
    <source>
        <dbReference type="Proteomes" id="UP000177025"/>
    </source>
</evidence>
<dbReference type="InterPro" id="IPR006218">
    <property type="entry name" value="DAHP1/KDSA"/>
</dbReference>
<evidence type="ECO:0000259" key="2">
    <source>
        <dbReference type="Pfam" id="PF00793"/>
    </source>
</evidence>
<dbReference type="GO" id="GO:0009073">
    <property type="term" value="P:aromatic amino acid family biosynthetic process"/>
    <property type="evidence" value="ECO:0007669"/>
    <property type="project" value="InterPro"/>
</dbReference>
<dbReference type="Gene3D" id="3.30.70.1140">
    <property type="entry name" value="Phospho-2-dehydro-3-deoxyheptonate aldolase, domain 1"/>
    <property type="match status" value="1"/>
</dbReference>
<evidence type="ECO:0000256" key="1">
    <source>
        <dbReference type="ARBA" id="ARBA00022679"/>
    </source>
</evidence>
<dbReference type="PANTHER" id="PTHR43018:SF1">
    <property type="entry name" value="PROTEIN AROA(G)"/>
    <property type="match status" value="1"/>
</dbReference>
<dbReference type="AlphaFoldDB" id="A0A1F4U2E3"/>
<comment type="caution">
    <text evidence="4">The sequence shown here is derived from an EMBL/GenBank/DDBJ whole genome shotgun (WGS) entry which is preliminary data.</text>
</comment>
<protein>
    <submittedName>
        <fullName evidence="4">3-deoxy-7-phosphoheptulonate synthase</fullName>
    </submittedName>
</protein>
<dbReference type="Gene3D" id="3.20.20.70">
    <property type="entry name" value="Aldolase class I"/>
    <property type="match status" value="1"/>
</dbReference>
<reference evidence="4 5" key="1">
    <citation type="journal article" date="2016" name="Nat. Commun.">
        <title>Thousands of microbial genomes shed light on interconnected biogeochemical processes in an aquifer system.</title>
        <authorList>
            <person name="Anantharaman K."/>
            <person name="Brown C.T."/>
            <person name="Hug L.A."/>
            <person name="Sharon I."/>
            <person name="Castelle C.J."/>
            <person name="Probst A.J."/>
            <person name="Thomas B.C."/>
            <person name="Singh A."/>
            <person name="Wilkins M.J."/>
            <person name="Karaoz U."/>
            <person name="Brodie E.L."/>
            <person name="Williams K.H."/>
            <person name="Hubbard S.S."/>
            <person name="Banfield J.F."/>
        </authorList>
    </citation>
    <scope>NUCLEOTIDE SEQUENCE [LARGE SCALE GENOMIC DNA]</scope>
</reference>
<dbReference type="Proteomes" id="UP000177025">
    <property type="component" value="Unassembled WGS sequence"/>
</dbReference>
<dbReference type="EMBL" id="MEUM01000154">
    <property type="protein sequence ID" value="OGC39037.1"/>
    <property type="molecule type" value="Genomic_DNA"/>
</dbReference>
<dbReference type="Pfam" id="PF00793">
    <property type="entry name" value="DAHP_synth_1"/>
    <property type="match status" value="1"/>
</dbReference>
<accession>A0A1F4U2E3</accession>
<organism evidence="4 5">
    <name type="scientific">candidate division WOR-3 bacterium RBG_13_43_14</name>
    <dbReference type="NCBI Taxonomy" id="1802590"/>
    <lineage>
        <taxon>Bacteria</taxon>
        <taxon>Bacteria division WOR-3</taxon>
    </lineage>
</organism>
<name>A0A1F4U2E3_UNCW3</name>
<dbReference type="PANTHER" id="PTHR43018">
    <property type="entry name" value="PHOSPHO-2-DEHYDRO-3-DEOXYHEPTONATE ALDOLASE"/>
    <property type="match status" value="1"/>
</dbReference>
<dbReference type="NCBIfam" id="NF009239">
    <property type="entry name" value="PRK12595.1"/>
    <property type="match status" value="1"/>
</dbReference>